<evidence type="ECO:0000256" key="2">
    <source>
        <dbReference type="ARBA" id="ARBA00007251"/>
    </source>
</evidence>
<dbReference type="OrthoDB" id="10254737at2759"/>
<dbReference type="InParanoid" id="K1WPM4"/>
<dbReference type="GeneID" id="18758737"/>
<dbReference type="Gene3D" id="3.40.50.10470">
    <property type="entry name" value="Translation initiation factor eif-2b, domain 2"/>
    <property type="match status" value="1"/>
</dbReference>
<dbReference type="AlphaFoldDB" id="K1WPM4"/>
<dbReference type="RefSeq" id="XP_007290691.1">
    <property type="nucleotide sequence ID" value="XM_007290629.1"/>
</dbReference>
<comment type="subcellular location">
    <subcellularLocation>
        <location evidence="1">Cytoplasm</location>
        <location evidence="1">Cytosol</location>
    </subcellularLocation>
</comment>
<sequence>MTSPDPIVPEPASSEPHAPAPQESQGENGGENGAAKPVAPPKTSPDAGVTVLTPAELKKQAKAEKAARRQQALEQKSAGGAPQAAIPAAAAQPSKGESQKGAKTQPKRRLSASTDMRNLPVRSPQKVAPIVPVVPKKEDKTVEFFRHLYKARTTTIAGANKDVHPAVLALGLQMSNYTICGSCARLVATLQAFKRVIESYATPPGNSLTRHLTSHVLSPQIEYLASCRPLSISMGNAIRWLKLEVSKVDISTPDSEAKKNLCEAIDGFIRERVTFADQIITRSAADKIKDGDVIMTYAKSNIVQKSLVQAHNDGKKFRVIVVDSRPLHEGKHLAAALVGLGMDVKYCLINGVSHNIQDVTKVMLGAHAMMSNGRLFSRVGTALVAMEANEADKPVLVLCETIKFTERVALDSIVHNEIAPADELVIPGGALTIWEDIKKLQLCNPMFDVTPAEYIQMIVTESGNVPPTSVPVLHRLGNERQ</sequence>
<name>K1WPM4_MARBU</name>
<feature type="region of interest" description="Disordered" evidence="10">
    <location>
        <begin position="1"/>
        <end position="124"/>
    </location>
</feature>
<proteinExistence type="inferred from homology"/>
<protein>
    <recommendedName>
        <fullName evidence="6">Translation initiation factor eIF2B subunit delta</fullName>
    </recommendedName>
    <alternativeName>
        <fullName evidence="7">eIF2B GDP-GTP exchange factor subunit delta</fullName>
    </alternativeName>
</protein>
<evidence type="ECO:0000313" key="11">
    <source>
        <dbReference type="EMBL" id="EKD19565.1"/>
    </source>
</evidence>
<dbReference type="PANTHER" id="PTHR10233:SF14">
    <property type="entry name" value="TRANSLATION INITIATION FACTOR EIF-2B SUBUNIT DELTA"/>
    <property type="match status" value="1"/>
</dbReference>
<dbReference type="InterPro" id="IPR037171">
    <property type="entry name" value="NagB/RpiA_transferase-like"/>
</dbReference>
<keyword evidence="12" id="KW-1185">Reference proteome</keyword>
<keyword evidence="3" id="KW-0963">Cytoplasm</keyword>
<dbReference type="GO" id="GO:0006446">
    <property type="term" value="P:regulation of translational initiation"/>
    <property type="evidence" value="ECO:0007669"/>
    <property type="project" value="EnsemblFungi"/>
</dbReference>
<dbReference type="KEGG" id="mbe:MBM_02802"/>
<evidence type="ECO:0000256" key="3">
    <source>
        <dbReference type="ARBA" id="ARBA00022490"/>
    </source>
</evidence>
<evidence type="ECO:0000313" key="12">
    <source>
        <dbReference type="Proteomes" id="UP000006753"/>
    </source>
</evidence>
<keyword evidence="4 11" id="KW-0396">Initiation factor</keyword>
<keyword evidence="5" id="KW-0648">Protein biosynthesis</keyword>
<accession>K1WPM4</accession>
<dbReference type="GO" id="GO:0005085">
    <property type="term" value="F:guanyl-nucleotide exchange factor activity"/>
    <property type="evidence" value="ECO:0007669"/>
    <property type="project" value="EnsemblFungi"/>
</dbReference>
<dbReference type="OMA" id="MRDYVIC"/>
<dbReference type="InterPro" id="IPR042529">
    <property type="entry name" value="IF_2B-like_C"/>
</dbReference>
<evidence type="ECO:0000256" key="9">
    <source>
        <dbReference type="RuleBase" id="RU003814"/>
    </source>
</evidence>
<dbReference type="eggNOG" id="KOG1467">
    <property type="taxonomic scope" value="Eukaryota"/>
</dbReference>
<evidence type="ECO:0000256" key="6">
    <source>
        <dbReference type="ARBA" id="ARBA00044147"/>
    </source>
</evidence>
<dbReference type="EMBL" id="JH921431">
    <property type="protein sequence ID" value="EKD19565.1"/>
    <property type="molecule type" value="Genomic_DNA"/>
</dbReference>
<dbReference type="GO" id="GO:0003743">
    <property type="term" value="F:translation initiation factor activity"/>
    <property type="evidence" value="ECO:0007669"/>
    <property type="project" value="UniProtKB-KW"/>
</dbReference>
<evidence type="ECO:0000256" key="5">
    <source>
        <dbReference type="ARBA" id="ARBA00022917"/>
    </source>
</evidence>
<gene>
    <name evidence="11" type="ORF">MBM_02802</name>
</gene>
<comment type="subunit">
    <text evidence="8">Component of the translation initiation factor 2B (eIF2B) complex which is a heterodecamer of two sets of five different subunits: alpha, beta, gamma, delta and epsilon. Subunits alpha, beta and delta comprise a regulatory subcomplex and subunits epsilon and gamma comprise a catalytic subcomplex. Within the complex, the hexameric regulatory complex resides at the center, with the two heterodimeric catalytic subcomplexes bound on opposite sides.</text>
</comment>
<comment type="similarity">
    <text evidence="2 9">Belongs to the eIF-2B alpha/beta/delta subunits family.</text>
</comment>
<dbReference type="STRING" id="1072389.K1WPM4"/>
<feature type="compositionally biased region" description="Low complexity" evidence="10">
    <location>
        <begin position="10"/>
        <end position="26"/>
    </location>
</feature>
<dbReference type="SUPFAM" id="SSF100950">
    <property type="entry name" value="NagB/RpiA/CoA transferase-like"/>
    <property type="match status" value="1"/>
</dbReference>
<evidence type="ECO:0000256" key="8">
    <source>
        <dbReference type="ARBA" id="ARBA00046432"/>
    </source>
</evidence>
<feature type="compositionally biased region" description="Low complexity" evidence="10">
    <location>
        <begin position="69"/>
        <end position="93"/>
    </location>
</feature>
<dbReference type="GO" id="GO:0005851">
    <property type="term" value="C:eukaryotic translation initiation factor 2B complex"/>
    <property type="evidence" value="ECO:0007669"/>
    <property type="project" value="EnsemblFungi"/>
</dbReference>
<organism evidence="11 12">
    <name type="scientific">Marssonina brunnea f. sp. multigermtubi (strain MB_m1)</name>
    <name type="common">Marssonina leaf spot fungus</name>
    <dbReference type="NCBI Taxonomy" id="1072389"/>
    <lineage>
        <taxon>Eukaryota</taxon>
        <taxon>Fungi</taxon>
        <taxon>Dikarya</taxon>
        <taxon>Ascomycota</taxon>
        <taxon>Pezizomycotina</taxon>
        <taxon>Leotiomycetes</taxon>
        <taxon>Helotiales</taxon>
        <taxon>Drepanopezizaceae</taxon>
        <taxon>Drepanopeziza</taxon>
    </lineage>
</organism>
<dbReference type="HOGENOM" id="CLU_016218_3_0_1"/>
<dbReference type="Pfam" id="PF01008">
    <property type="entry name" value="IF-2B"/>
    <property type="match status" value="1"/>
</dbReference>
<dbReference type="FunCoup" id="K1WPM4">
    <property type="interactions" value="791"/>
</dbReference>
<evidence type="ECO:0000256" key="4">
    <source>
        <dbReference type="ARBA" id="ARBA00022540"/>
    </source>
</evidence>
<feature type="compositionally biased region" description="Basic and acidic residues" evidence="10">
    <location>
        <begin position="56"/>
        <end position="67"/>
    </location>
</feature>
<evidence type="ECO:0000256" key="1">
    <source>
        <dbReference type="ARBA" id="ARBA00004514"/>
    </source>
</evidence>
<evidence type="ECO:0000256" key="7">
    <source>
        <dbReference type="ARBA" id="ARBA00044356"/>
    </source>
</evidence>
<dbReference type="InterPro" id="IPR000649">
    <property type="entry name" value="IF-2B-related"/>
</dbReference>
<dbReference type="GO" id="GO:0002183">
    <property type="term" value="P:cytoplasmic translational initiation"/>
    <property type="evidence" value="ECO:0007669"/>
    <property type="project" value="EnsemblFungi"/>
</dbReference>
<reference evidence="11 12" key="1">
    <citation type="journal article" date="2012" name="BMC Genomics">
        <title>Sequencing the genome of Marssonina brunnea reveals fungus-poplar co-evolution.</title>
        <authorList>
            <person name="Zhu S."/>
            <person name="Cao Y.-Z."/>
            <person name="Jiang C."/>
            <person name="Tan B.-Y."/>
            <person name="Wang Z."/>
            <person name="Feng S."/>
            <person name="Zhang L."/>
            <person name="Su X.-H."/>
            <person name="Brejova B."/>
            <person name="Vinar T."/>
            <person name="Xu M."/>
            <person name="Wang M.-X."/>
            <person name="Zhang S.-G."/>
            <person name="Huang M.-R."/>
            <person name="Wu R."/>
            <person name="Zhou Y."/>
        </authorList>
    </citation>
    <scope>NUCLEOTIDE SEQUENCE [LARGE SCALE GENOMIC DNA]</scope>
    <source>
        <strain evidence="11 12">MB_m1</strain>
    </source>
</reference>
<dbReference type="PANTHER" id="PTHR10233">
    <property type="entry name" value="TRANSLATION INITIATION FACTOR EIF-2B"/>
    <property type="match status" value="1"/>
</dbReference>
<evidence type="ECO:0000256" key="10">
    <source>
        <dbReference type="SAM" id="MobiDB-lite"/>
    </source>
</evidence>
<dbReference type="Proteomes" id="UP000006753">
    <property type="component" value="Unassembled WGS sequence"/>
</dbReference>
<dbReference type="GO" id="GO:0005829">
    <property type="term" value="C:cytosol"/>
    <property type="evidence" value="ECO:0007669"/>
    <property type="project" value="UniProtKB-SubCell"/>
</dbReference>